<organism evidence="2">
    <name type="scientific">marine sediment metagenome</name>
    <dbReference type="NCBI Taxonomy" id="412755"/>
    <lineage>
        <taxon>unclassified sequences</taxon>
        <taxon>metagenomes</taxon>
        <taxon>ecological metagenomes</taxon>
    </lineage>
</organism>
<reference evidence="2" key="1">
    <citation type="journal article" date="2014" name="Front. Microbiol.">
        <title>High frequency of phylogenetically diverse reductive dehalogenase-homologous genes in deep subseafloor sedimentary metagenomes.</title>
        <authorList>
            <person name="Kawai M."/>
            <person name="Futagami T."/>
            <person name="Toyoda A."/>
            <person name="Takaki Y."/>
            <person name="Nishi S."/>
            <person name="Hori S."/>
            <person name="Arai W."/>
            <person name="Tsubouchi T."/>
            <person name="Morono Y."/>
            <person name="Uchiyama I."/>
            <person name="Ito T."/>
            <person name="Fujiyama A."/>
            <person name="Inagaki F."/>
            <person name="Takami H."/>
        </authorList>
    </citation>
    <scope>NUCLEOTIDE SEQUENCE</scope>
    <source>
        <strain evidence="2">Expedition CK06-06</strain>
    </source>
</reference>
<dbReference type="SUPFAM" id="SSF53756">
    <property type="entry name" value="UDP-Glycosyltransferase/glycogen phosphorylase"/>
    <property type="match status" value="1"/>
</dbReference>
<gene>
    <name evidence="2" type="ORF">S12H4_58444</name>
</gene>
<evidence type="ECO:0000259" key="1">
    <source>
        <dbReference type="Pfam" id="PF00534"/>
    </source>
</evidence>
<dbReference type="EMBL" id="BARW01037961">
    <property type="protein sequence ID" value="GAJ19422.1"/>
    <property type="molecule type" value="Genomic_DNA"/>
</dbReference>
<sequence>AAVKIKKKYDIPVVSTFHGPPSPKHINDVEHVDAVTTYNKEIKLFFEKFGIKNAYYVSSGVDLSHFRRLDRGKCRGKIGLDNKSKIILFVGRLIPIKNLYNLLYAFKKMLPIIDGVKLLIVGDGTLKRDLMRTTRRLGLDESVIFTGAVFYKDLPMYYNAADVFVLPSNYESFGFVCLEAAAC</sequence>
<feature type="non-terminal residue" evidence="2">
    <location>
        <position position="183"/>
    </location>
</feature>
<evidence type="ECO:0000313" key="2">
    <source>
        <dbReference type="EMBL" id="GAJ19422.1"/>
    </source>
</evidence>
<feature type="non-terminal residue" evidence="2">
    <location>
        <position position="1"/>
    </location>
</feature>
<proteinExistence type="predicted"/>
<dbReference type="PANTHER" id="PTHR45947:SF3">
    <property type="entry name" value="SULFOQUINOVOSYL TRANSFERASE SQD2"/>
    <property type="match status" value="1"/>
</dbReference>
<dbReference type="PANTHER" id="PTHR45947">
    <property type="entry name" value="SULFOQUINOVOSYL TRANSFERASE SQD2"/>
    <property type="match status" value="1"/>
</dbReference>
<comment type="caution">
    <text evidence="2">The sequence shown here is derived from an EMBL/GenBank/DDBJ whole genome shotgun (WGS) entry which is preliminary data.</text>
</comment>
<dbReference type="AlphaFoldDB" id="X1VK59"/>
<feature type="domain" description="Glycosyl transferase family 1" evidence="1">
    <location>
        <begin position="73"/>
        <end position="183"/>
    </location>
</feature>
<dbReference type="GO" id="GO:0016757">
    <property type="term" value="F:glycosyltransferase activity"/>
    <property type="evidence" value="ECO:0007669"/>
    <property type="project" value="InterPro"/>
</dbReference>
<dbReference type="Gene3D" id="3.40.50.2000">
    <property type="entry name" value="Glycogen Phosphorylase B"/>
    <property type="match status" value="2"/>
</dbReference>
<accession>X1VK59</accession>
<name>X1VK59_9ZZZZ</name>
<dbReference type="Pfam" id="PF00534">
    <property type="entry name" value="Glycos_transf_1"/>
    <property type="match status" value="1"/>
</dbReference>
<dbReference type="InterPro" id="IPR050194">
    <property type="entry name" value="Glycosyltransferase_grp1"/>
</dbReference>
<protein>
    <recommendedName>
        <fullName evidence="1">Glycosyl transferase family 1 domain-containing protein</fullName>
    </recommendedName>
</protein>
<dbReference type="InterPro" id="IPR001296">
    <property type="entry name" value="Glyco_trans_1"/>
</dbReference>